<feature type="domain" description="AT3G52170-like helix-turn-helix" evidence="2">
    <location>
        <begin position="31"/>
        <end position="79"/>
    </location>
</feature>
<keyword evidence="4" id="KW-1185">Reference proteome</keyword>
<dbReference type="EMBL" id="LR746281">
    <property type="protein sequence ID" value="CAA7411112.1"/>
    <property type="molecule type" value="Genomic_DNA"/>
</dbReference>
<proteinExistence type="predicted"/>
<protein>
    <recommendedName>
        <fullName evidence="2">AT3G52170-like helix-turn-helix domain-containing protein</fullName>
    </recommendedName>
</protein>
<dbReference type="OrthoDB" id="787154at2759"/>
<evidence type="ECO:0000313" key="4">
    <source>
        <dbReference type="Proteomes" id="UP000663760"/>
    </source>
</evidence>
<dbReference type="AlphaFoldDB" id="A0A7I8LMJ6"/>
<accession>A0A7I8LMJ6</accession>
<reference evidence="3" key="1">
    <citation type="submission" date="2020-02" db="EMBL/GenBank/DDBJ databases">
        <authorList>
            <person name="Scholz U."/>
            <person name="Mascher M."/>
            <person name="Fiebig A."/>
        </authorList>
    </citation>
    <scope>NUCLEOTIDE SEQUENCE</scope>
</reference>
<organism evidence="3 4">
    <name type="scientific">Spirodela intermedia</name>
    <name type="common">Intermediate duckweed</name>
    <dbReference type="NCBI Taxonomy" id="51605"/>
    <lineage>
        <taxon>Eukaryota</taxon>
        <taxon>Viridiplantae</taxon>
        <taxon>Streptophyta</taxon>
        <taxon>Embryophyta</taxon>
        <taxon>Tracheophyta</taxon>
        <taxon>Spermatophyta</taxon>
        <taxon>Magnoliopsida</taxon>
        <taxon>Liliopsida</taxon>
        <taxon>Araceae</taxon>
        <taxon>Lemnoideae</taxon>
        <taxon>Spirodela</taxon>
    </lineage>
</organism>
<gene>
    <name evidence="3" type="ORF">SI8410_18021790</name>
</gene>
<dbReference type="PANTHER" id="PTHR34568:SF1">
    <property type="entry name" value="DNA BINDING PROTEIN"/>
    <property type="match status" value="1"/>
</dbReference>
<dbReference type="Proteomes" id="UP000663760">
    <property type="component" value="Chromosome 18"/>
</dbReference>
<dbReference type="PANTHER" id="PTHR34568">
    <property type="entry name" value="RRM DOMAIN-CONTAINING PROTEIN"/>
    <property type="match status" value="1"/>
</dbReference>
<evidence type="ECO:0000259" key="2">
    <source>
        <dbReference type="Pfam" id="PF25896"/>
    </source>
</evidence>
<evidence type="ECO:0000313" key="3">
    <source>
        <dbReference type="EMBL" id="CAA7411112.1"/>
    </source>
</evidence>
<dbReference type="InterPro" id="IPR058942">
    <property type="entry name" value="AT3G52170-like"/>
</dbReference>
<sequence length="508" mass="56114">MQVGRVSCVGQTFALARCSDSQGKKHRSRVTKEERRKMVESFIRRHRTSNNGNFPSLNLTHKEVGGSFYTVREIVREIIQENRVLRPGNLNSHSVVLNDSEEKGPEPFSENTCNLPLITVDPSSMHRWEGASDSNPNENANGVLSTVSLIFSDQHISNSIKENFALSSTDILLARVTNEVSAQHQEHCLEKACGHVDSANEKSKEELIERAGQRQNFFPKLHDEESLLEAELDKEGIHSKCEVGNDIGLNELLVVNPISGASVAEVSRNYILGDDVKVRFSSEEGENSREGGFVFDKPEKQASLSHDEVSCSINAEVYYPSQSGDSTICVPEHAFLKSAGVSDISKTQVDDLFSAKGSTMQVDSETTVDSAEGLLSPLLSSSDVIGQKNAESTEVPTSNDAWYPNSCECIKQVMLIQYFSLCTRRSLSGVLEKISSNSYCFLNIREGYSRLSLGIMGQSPQQKPGSQTQNTSTQVESSEAEQKKHSEANSLWVIIKGFATAFIKFWIE</sequence>
<name>A0A7I8LMJ6_SPIIN</name>
<evidence type="ECO:0000256" key="1">
    <source>
        <dbReference type="SAM" id="MobiDB-lite"/>
    </source>
</evidence>
<dbReference type="Pfam" id="PF25896">
    <property type="entry name" value="HTH_AT3G52170"/>
    <property type="match status" value="1"/>
</dbReference>
<dbReference type="InterPro" id="IPR058941">
    <property type="entry name" value="HTH_AT3G52170-like"/>
</dbReference>
<feature type="compositionally biased region" description="Polar residues" evidence="1">
    <location>
        <begin position="458"/>
        <end position="477"/>
    </location>
</feature>
<feature type="region of interest" description="Disordered" evidence="1">
    <location>
        <begin position="456"/>
        <end position="483"/>
    </location>
</feature>